<dbReference type="EMBL" id="BARS01042480">
    <property type="protein sequence ID" value="GAG41756.1"/>
    <property type="molecule type" value="Genomic_DNA"/>
</dbReference>
<sequence length="85" mass="9025">GYSWGMSTGHAELPRGTRITVGVDTTLDRLLFGPTSKTDGTENLVGAIRTCMGVCGAQTIGELHEAEMVVAPSIKTEGKVYQLSR</sequence>
<accession>X0YZ60</accession>
<dbReference type="Gene3D" id="3.20.20.70">
    <property type="entry name" value="Aldolase class I"/>
    <property type="match status" value="1"/>
</dbReference>
<dbReference type="AlphaFoldDB" id="X0YZ60"/>
<reference evidence="1" key="1">
    <citation type="journal article" date="2014" name="Front. Microbiol.">
        <title>High frequency of phylogenetically diverse reductive dehalogenase-homologous genes in deep subseafloor sedimentary metagenomes.</title>
        <authorList>
            <person name="Kawai M."/>
            <person name="Futagami T."/>
            <person name="Toyoda A."/>
            <person name="Takaki Y."/>
            <person name="Nishi S."/>
            <person name="Hori S."/>
            <person name="Arai W."/>
            <person name="Tsubouchi T."/>
            <person name="Morono Y."/>
            <person name="Uchiyama I."/>
            <person name="Ito T."/>
            <person name="Fujiyama A."/>
            <person name="Inagaki F."/>
            <person name="Takami H."/>
        </authorList>
    </citation>
    <scope>NUCLEOTIDE SEQUENCE</scope>
    <source>
        <strain evidence="1">Expedition CK06-06</strain>
    </source>
</reference>
<proteinExistence type="predicted"/>
<protein>
    <recommendedName>
        <fullName evidence="2">IMP dehydrogenase/GMP reductase domain-containing protein</fullName>
    </recommendedName>
</protein>
<evidence type="ECO:0000313" key="1">
    <source>
        <dbReference type="EMBL" id="GAG41756.1"/>
    </source>
</evidence>
<dbReference type="SUPFAM" id="SSF51412">
    <property type="entry name" value="Inosine monophosphate dehydrogenase (IMPDH)"/>
    <property type="match status" value="1"/>
</dbReference>
<comment type="caution">
    <text evidence="1">The sequence shown here is derived from an EMBL/GenBank/DDBJ whole genome shotgun (WGS) entry which is preliminary data.</text>
</comment>
<organism evidence="1">
    <name type="scientific">marine sediment metagenome</name>
    <dbReference type="NCBI Taxonomy" id="412755"/>
    <lineage>
        <taxon>unclassified sequences</taxon>
        <taxon>metagenomes</taxon>
        <taxon>ecological metagenomes</taxon>
    </lineage>
</organism>
<dbReference type="InterPro" id="IPR013785">
    <property type="entry name" value="Aldolase_TIM"/>
</dbReference>
<feature type="non-terminal residue" evidence="1">
    <location>
        <position position="1"/>
    </location>
</feature>
<gene>
    <name evidence="1" type="ORF">S01H1_64448</name>
</gene>
<evidence type="ECO:0008006" key="2">
    <source>
        <dbReference type="Google" id="ProtNLM"/>
    </source>
</evidence>
<name>X0YZ60_9ZZZZ</name>